<protein>
    <submittedName>
        <fullName evidence="5">Nucleotide-binding universal stress UspA family protein</fullName>
    </submittedName>
</protein>
<feature type="domain" description="UspA" evidence="4">
    <location>
        <begin position="10"/>
        <end position="142"/>
    </location>
</feature>
<dbReference type="RefSeq" id="WP_184291822.1">
    <property type="nucleotide sequence ID" value="NZ_JACHJO010000007.1"/>
</dbReference>
<dbReference type="SUPFAM" id="SSF52402">
    <property type="entry name" value="Adenine nucleotide alpha hydrolases-like"/>
    <property type="match status" value="2"/>
</dbReference>
<dbReference type="EMBL" id="JACHJO010000007">
    <property type="protein sequence ID" value="MBB6120597.1"/>
    <property type="molecule type" value="Genomic_DNA"/>
</dbReference>
<dbReference type="Pfam" id="PF00582">
    <property type="entry name" value="Usp"/>
    <property type="match status" value="2"/>
</dbReference>
<comment type="similarity">
    <text evidence="1">Belongs to the universal stress protein A family.</text>
</comment>
<proteinExistence type="inferred from homology"/>
<evidence type="ECO:0000256" key="1">
    <source>
        <dbReference type="ARBA" id="ARBA00008791"/>
    </source>
</evidence>
<dbReference type="InterPro" id="IPR014729">
    <property type="entry name" value="Rossmann-like_a/b/a_fold"/>
</dbReference>
<dbReference type="AlphaFoldDB" id="A0A841IPE0"/>
<dbReference type="PRINTS" id="PR01438">
    <property type="entry name" value="UNVRSLSTRESS"/>
</dbReference>
<keyword evidence="2" id="KW-0547">Nucleotide-binding</keyword>
<evidence type="ECO:0000313" key="6">
    <source>
        <dbReference type="Proteomes" id="UP000536604"/>
    </source>
</evidence>
<reference evidence="5 6" key="1">
    <citation type="submission" date="2020-08" db="EMBL/GenBank/DDBJ databases">
        <title>Genomic Encyclopedia of Type Strains, Phase III (KMG-III): the genomes of soil and plant-associated and newly described type strains.</title>
        <authorList>
            <person name="Whitman W."/>
        </authorList>
    </citation>
    <scope>NUCLEOTIDE SEQUENCE [LARGE SCALE GENOMIC DNA]</scope>
    <source>
        <strain evidence="5 6">CECT 8712</strain>
    </source>
</reference>
<gene>
    <name evidence="5" type="ORF">FHS13_002554</name>
</gene>
<organism evidence="5 6">
    <name type="scientific">Nocardiopsis algeriensis</name>
    <dbReference type="NCBI Taxonomy" id="1478215"/>
    <lineage>
        <taxon>Bacteria</taxon>
        <taxon>Bacillati</taxon>
        <taxon>Actinomycetota</taxon>
        <taxon>Actinomycetes</taxon>
        <taxon>Streptosporangiales</taxon>
        <taxon>Nocardiopsidaceae</taxon>
        <taxon>Nocardiopsis</taxon>
    </lineage>
</organism>
<evidence type="ECO:0000313" key="5">
    <source>
        <dbReference type="EMBL" id="MBB6120597.1"/>
    </source>
</evidence>
<sequence>MADDTADPAKVIVGVDGTASSRAPLSWAAGEAARRGPPLTVIHAVPALPARVRSAVPFGASTEPAEQVLDDAARHVRALRPRVPVDTLLTSERPASALIRRSGPEDLIVVGSRGLGAVGSAVRGSVGVRLAARAPCPVVVVHGSEKDPAAEPRRIAVGVDGSEESRQALAFALEEAAECGEASLAVVNSEEPPTPFASQALVTQGWHPPERLVEQLSEELVADMLTQVGRPGAADVDVTVLSTRETPVQALLAEARRADLVVLGSRGRGSLRGLLLGSVSQDVLHHAAVPVAMVSRNCAQAAVHRP</sequence>
<evidence type="ECO:0000256" key="3">
    <source>
        <dbReference type="ARBA" id="ARBA00022840"/>
    </source>
</evidence>
<keyword evidence="3" id="KW-0067">ATP-binding</keyword>
<name>A0A841IPE0_9ACTN</name>
<keyword evidence="6" id="KW-1185">Reference proteome</keyword>
<dbReference type="GO" id="GO:0005524">
    <property type="term" value="F:ATP binding"/>
    <property type="evidence" value="ECO:0007669"/>
    <property type="project" value="UniProtKB-KW"/>
</dbReference>
<dbReference type="Gene3D" id="3.40.50.620">
    <property type="entry name" value="HUPs"/>
    <property type="match status" value="2"/>
</dbReference>
<evidence type="ECO:0000259" key="4">
    <source>
        <dbReference type="Pfam" id="PF00582"/>
    </source>
</evidence>
<dbReference type="InterPro" id="IPR006015">
    <property type="entry name" value="Universal_stress_UspA"/>
</dbReference>
<dbReference type="CDD" id="cd23659">
    <property type="entry name" value="USP_At3g01520-like"/>
    <property type="match status" value="1"/>
</dbReference>
<accession>A0A841IPE0</accession>
<comment type="caution">
    <text evidence="5">The sequence shown here is derived from an EMBL/GenBank/DDBJ whole genome shotgun (WGS) entry which is preliminary data.</text>
</comment>
<dbReference type="PANTHER" id="PTHR46268:SF27">
    <property type="entry name" value="UNIVERSAL STRESS PROTEIN RV2623"/>
    <property type="match status" value="1"/>
</dbReference>
<feature type="domain" description="UspA" evidence="4">
    <location>
        <begin position="153"/>
        <end position="294"/>
    </location>
</feature>
<dbReference type="Proteomes" id="UP000536604">
    <property type="component" value="Unassembled WGS sequence"/>
</dbReference>
<dbReference type="InterPro" id="IPR006016">
    <property type="entry name" value="UspA"/>
</dbReference>
<evidence type="ECO:0000256" key="2">
    <source>
        <dbReference type="ARBA" id="ARBA00022741"/>
    </source>
</evidence>
<dbReference type="PANTHER" id="PTHR46268">
    <property type="entry name" value="STRESS RESPONSE PROTEIN NHAX"/>
    <property type="match status" value="1"/>
</dbReference>